<dbReference type="OrthoDB" id="1724165at2759"/>
<protein>
    <submittedName>
        <fullName evidence="1">Uncharacterized protein</fullName>
    </submittedName>
</protein>
<dbReference type="PANTHER" id="PTHR32108:SF9">
    <property type="entry name" value="REVERSE TRANSCRIPTASE RNASE H-LIKE DOMAIN-CONTAINING PROTEIN"/>
    <property type="match status" value="1"/>
</dbReference>
<dbReference type="EMBL" id="QJKJ01010631">
    <property type="protein sequence ID" value="RDX73140.1"/>
    <property type="molecule type" value="Genomic_DNA"/>
</dbReference>
<evidence type="ECO:0000313" key="1">
    <source>
        <dbReference type="EMBL" id="RDX73140.1"/>
    </source>
</evidence>
<sequence>MIAAQPLKPLEPPYPRSYDPNAKCDYHVRAVGHSIEWCWSSRPDRCRELRFKKNEPNVNTNPLPARGGQSINTLSHEILSTDRTEANPADLEEVAVLGQDGGHLR</sequence>
<reference evidence="1" key="1">
    <citation type="submission" date="2018-05" db="EMBL/GenBank/DDBJ databases">
        <title>Draft genome of Mucuna pruriens seed.</title>
        <authorList>
            <person name="Nnadi N.E."/>
            <person name="Vos R."/>
            <person name="Hasami M.H."/>
            <person name="Devisetty U.K."/>
            <person name="Aguiy J.C."/>
        </authorList>
    </citation>
    <scope>NUCLEOTIDE SEQUENCE [LARGE SCALE GENOMIC DNA]</scope>
    <source>
        <strain evidence="1">JCA_2017</strain>
    </source>
</reference>
<evidence type="ECO:0000313" key="2">
    <source>
        <dbReference type="Proteomes" id="UP000257109"/>
    </source>
</evidence>
<feature type="non-terminal residue" evidence="1">
    <location>
        <position position="1"/>
    </location>
</feature>
<proteinExistence type="predicted"/>
<name>A0A371F4B4_MUCPR</name>
<dbReference type="Proteomes" id="UP000257109">
    <property type="component" value="Unassembled WGS sequence"/>
</dbReference>
<dbReference type="AlphaFoldDB" id="A0A371F4B4"/>
<accession>A0A371F4B4</accession>
<comment type="caution">
    <text evidence="1">The sequence shown here is derived from an EMBL/GenBank/DDBJ whole genome shotgun (WGS) entry which is preliminary data.</text>
</comment>
<organism evidence="1 2">
    <name type="scientific">Mucuna pruriens</name>
    <name type="common">Velvet bean</name>
    <name type="synonym">Dolichos pruriens</name>
    <dbReference type="NCBI Taxonomy" id="157652"/>
    <lineage>
        <taxon>Eukaryota</taxon>
        <taxon>Viridiplantae</taxon>
        <taxon>Streptophyta</taxon>
        <taxon>Embryophyta</taxon>
        <taxon>Tracheophyta</taxon>
        <taxon>Spermatophyta</taxon>
        <taxon>Magnoliopsida</taxon>
        <taxon>eudicotyledons</taxon>
        <taxon>Gunneridae</taxon>
        <taxon>Pentapetalae</taxon>
        <taxon>rosids</taxon>
        <taxon>fabids</taxon>
        <taxon>Fabales</taxon>
        <taxon>Fabaceae</taxon>
        <taxon>Papilionoideae</taxon>
        <taxon>50 kb inversion clade</taxon>
        <taxon>NPAAA clade</taxon>
        <taxon>indigoferoid/millettioid clade</taxon>
        <taxon>Phaseoleae</taxon>
        <taxon>Mucuna</taxon>
    </lineage>
</organism>
<keyword evidence="2" id="KW-1185">Reference proteome</keyword>
<dbReference type="PANTHER" id="PTHR32108">
    <property type="entry name" value="DNA-DIRECTED RNA POLYMERASE SUBUNIT ALPHA"/>
    <property type="match status" value="1"/>
</dbReference>
<gene>
    <name evidence="1" type="ORF">CR513_47293</name>
</gene>